<dbReference type="GO" id="GO:0003723">
    <property type="term" value="F:RNA binding"/>
    <property type="evidence" value="ECO:0007669"/>
    <property type="project" value="UniProtKB-UniRule"/>
</dbReference>
<protein>
    <recommendedName>
        <fullName evidence="3">RRM domain-containing protein</fullName>
    </recommendedName>
</protein>
<dbReference type="Pfam" id="PF00076">
    <property type="entry name" value="RRM_1"/>
    <property type="match status" value="1"/>
</dbReference>
<dbReference type="CDD" id="cd12384">
    <property type="entry name" value="RRM_RBM24_RBM38_like"/>
    <property type="match status" value="1"/>
</dbReference>
<dbReference type="OMA" id="WAYEGNE"/>
<gene>
    <name evidence="4" type="ORF">TRITD_3Bv1G268810</name>
</gene>
<proteinExistence type="predicted"/>
<dbReference type="AlphaFoldDB" id="A0A9R1QY05"/>
<dbReference type="SMART" id="SM00360">
    <property type="entry name" value="RRM"/>
    <property type="match status" value="1"/>
</dbReference>
<evidence type="ECO:0000259" key="3">
    <source>
        <dbReference type="PROSITE" id="PS50102"/>
    </source>
</evidence>
<dbReference type="SUPFAM" id="SSF54928">
    <property type="entry name" value="RNA-binding domain, RBD"/>
    <property type="match status" value="1"/>
</dbReference>
<dbReference type="Proteomes" id="UP000324705">
    <property type="component" value="Chromosome 3B"/>
</dbReference>
<reference evidence="4 5" key="1">
    <citation type="submission" date="2017-09" db="EMBL/GenBank/DDBJ databases">
        <authorList>
            <consortium name="International Durum Wheat Genome Sequencing Consortium (IDWGSC)"/>
            <person name="Milanesi L."/>
        </authorList>
    </citation>
    <scope>NUCLEOTIDE SEQUENCE [LARGE SCALE GENOMIC DNA]</scope>
    <source>
        <strain evidence="5">cv. Svevo</strain>
    </source>
</reference>
<feature type="domain" description="RRM" evidence="3">
    <location>
        <begin position="17"/>
        <end position="94"/>
    </location>
</feature>
<evidence type="ECO:0000256" key="2">
    <source>
        <dbReference type="PROSITE-ProRule" id="PRU00176"/>
    </source>
</evidence>
<dbReference type="PANTHER" id="PTHR11176:SF21">
    <property type="entry name" value="OS01G0958500 PROTEIN"/>
    <property type="match status" value="1"/>
</dbReference>
<dbReference type="EMBL" id="LT934116">
    <property type="protein sequence ID" value="VAH85638.1"/>
    <property type="molecule type" value="Genomic_DNA"/>
</dbReference>
<dbReference type="PANTHER" id="PTHR11176">
    <property type="entry name" value="BOULE-RELATED"/>
    <property type="match status" value="1"/>
</dbReference>
<dbReference type="InterPro" id="IPR000504">
    <property type="entry name" value="RRM_dom"/>
</dbReference>
<dbReference type="InterPro" id="IPR035979">
    <property type="entry name" value="RBD_domain_sf"/>
</dbReference>
<dbReference type="InterPro" id="IPR012677">
    <property type="entry name" value="Nucleotide-bd_a/b_plait_sf"/>
</dbReference>
<keyword evidence="1 2" id="KW-0694">RNA-binding</keyword>
<dbReference type="Gramene" id="TRITD3Bv1G268810.3">
    <property type="protein sequence ID" value="TRITD3Bv1G268810.3"/>
    <property type="gene ID" value="TRITD3Bv1G268810"/>
</dbReference>
<accession>A0A9R1QY05</accession>
<evidence type="ECO:0000313" key="5">
    <source>
        <dbReference type="Proteomes" id="UP000324705"/>
    </source>
</evidence>
<sequence>MSMAHQAAAAGGDTRLTKLFVGGLAWETSKEGVRGHFERFGEILEAVVIADKGTGRSKGYGFVTFREAEAAMRACLDPYPVIDGRRANCNLACLGVQRSKAPQTLPYLQPYAAVGHVHGGGNINTRAVKAAIAAAAGGGASFVDHGIQQGVPAAAYNMYGSSLLAGKRMVLVKGGCMLVDGWRLGARTAPSIHAYSPYFSDYSYQPLTYYQAYGGLAGGAQYQVFNGGATTAPTAGLAMADPTGLYPYYQYAPAVSAAAAYNMMQYPQMYQYAAVGAPPESSPTAVSGLHQFIGAAAFEPHTGSQAGGMTLAQLTAPALPAPAPQYQYRLVSPMPIATPDQKKPLA</sequence>
<dbReference type="Gene3D" id="3.30.70.330">
    <property type="match status" value="1"/>
</dbReference>
<keyword evidence="5" id="KW-1185">Reference proteome</keyword>
<evidence type="ECO:0000256" key="1">
    <source>
        <dbReference type="ARBA" id="ARBA00022884"/>
    </source>
</evidence>
<evidence type="ECO:0000313" key="4">
    <source>
        <dbReference type="EMBL" id="VAH85638.1"/>
    </source>
</evidence>
<name>A0A9R1QY05_TRITD</name>
<dbReference type="PROSITE" id="PS50102">
    <property type="entry name" value="RRM"/>
    <property type="match status" value="1"/>
</dbReference>
<organism evidence="4 5">
    <name type="scientific">Triticum turgidum subsp. durum</name>
    <name type="common">Durum wheat</name>
    <name type="synonym">Triticum durum</name>
    <dbReference type="NCBI Taxonomy" id="4567"/>
    <lineage>
        <taxon>Eukaryota</taxon>
        <taxon>Viridiplantae</taxon>
        <taxon>Streptophyta</taxon>
        <taxon>Embryophyta</taxon>
        <taxon>Tracheophyta</taxon>
        <taxon>Spermatophyta</taxon>
        <taxon>Magnoliopsida</taxon>
        <taxon>Liliopsida</taxon>
        <taxon>Poales</taxon>
        <taxon>Poaceae</taxon>
        <taxon>BOP clade</taxon>
        <taxon>Pooideae</taxon>
        <taxon>Triticodae</taxon>
        <taxon>Triticeae</taxon>
        <taxon>Triticinae</taxon>
        <taxon>Triticum</taxon>
    </lineage>
</organism>